<evidence type="ECO:0000313" key="4">
    <source>
        <dbReference type="Proteomes" id="UP000321891"/>
    </source>
</evidence>
<accession>A0A0D6N0H8</accession>
<dbReference type="InterPro" id="IPR016053">
    <property type="entry name" value="Haem_Oase-like"/>
</dbReference>
<sequence>MNKPSDILSLSLRLKEATHTIHEDLDKSIMAQGLFSSTDRYRNFVKLQYQFHRDINVLYHHTQLVEIIPDLSARNRYAQICLDMDDLDLSLASTPKPIDAEEASSAIGWLYVAEGSKLGANFLIKLAKKLGFNEAFGARHLAADPGGRGSSWNAFKSAIDHAGFDPALAAEGAQAGFLRVKSYLLAANDKHNAPA</sequence>
<evidence type="ECO:0000313" key="2">
    <source>
        <dbReference type="EMBL" id="GEL58937.1"/>
    </source>
</evidence>
<evidence type="ECO:0000313" key="3">
    <source>
        <dbReference type="Proteomes" id="UP000032671"/>
    </source>
</evidence>
<dbReference type="GO" id="GO:0004392">
    <property type="term" value="F:heme oxygenase (decyclizing) activity"/>
    <property type="evidence" value="ECO:0007669"/>
    <property type="project" value="InterPro"/>
</dbReference>
<dbReference type="InterPro" id="IPR016084">
    <property type="entry name" value="Haem_Oase-like_multi-hlx"/>
</dbReference>
<dbReference type="STRING" id="1231339.Abci_001_089"/>
<dbReference type="RefSeq" id="WP_048837170.1">
    <property type="nucleotide sequence ID" value="NZ_BAMV01000001.1"/>
</dbReference>
<dbReference type="Proteomes" id="UP000321891">
    <property type="component" value="Unassembled WGS sequence"/>
</dbReference>
<protein>
    <submittedName>
        <fullName evidence="1">Heme oxygenase</fullName>
    </submittedName>
</protein>
<dbReference type="SUPFAM" id="SSF48613">
    <property type="entry name" value="Heme oxygenase-like"/>
    <property type="match status" value="1"/>
</dbReference>
<dbReference type="CDD" id="cd19166">
    <property type="entry name" value="HemeO-bac"/>
    <property type="match status" value="1"/>
</dbReference>
<keyword evidence="4" id="KW-1185">Reference proteome</keyword>
<dbReference type="Proteomes" id="UP000032671">
    <property type="component" value="Unassembled WGS sequence"/>
</dbReference>
<organism evidence="1 3">
    <name type="scientific">Acetobacter cibinongensis</name>
    <dbReference type="NCBI Taxonomy" id="146475"/>
    <lineage>
        <taxon>Bacteria</taxon>
        <taxon>Pseudomonadati</taxon>
        <taxon>Pseudomonadota</taxon>
        <taxon>Alphaproteobacteria</taxon>
        <taxon>Acetobacterales</taxon>
        <taxon>Acetobacteraceae</taxon>
        <taxon>Acetobacter</taxon>
    </lineage>
</organism>
<evidence type="ECO:0000313" key="1">
    <source>
        <dbReference type="EMBL" id="GAN59073.1"/>
    </source>
</evidence>
<name>A0A0D6N0H8_9PROT</name>
<dbReference type="Pfam" id="PF01126">
    <property type="entry name" value="Heme_oxygenase"/>
    <property type="match status" value="1"/>
</dbReference>
<gene>
    <name evidence="2" type="primary">hemO</name>
    <name evidence="1" type="ORF">Abci_001_089</name>
    <name evidence="2" type="ORF">ACI01nite_15390</name>
</gene>
<reference evidence="1 3" key="1">
    <citation type="submission" date="2012-11" db="EMBL/GenBank/DDBJ databases">
        <title>Whole genome sequence of Acetobacter cibinongensis 4H-1.</title>
        <authorList>
            <person name="Azuma Y."/>
            <person name="Higashiura N."/>
            <person name="Hirakawa H."/>
            <person name="Matsushita K."/>
        </authorList>
    </citation>
    <scope>NUCLEOTIDE SEQUENCE [LARGE SCALE GENOMIC DNA]</scope>
    <source>
        <strain evidence="1 3">4H-1</strain>
    </source>
</reference>
<dbReference type="EMBL" id="BJVU01000005">
    <property type="protein sequence ID" value="GEL58937.1"/>
    <property type="molecule type" value="Genomic_DNA"/>
</dbReference>
<reference evidence="2 4" key="2">
    <citation type="submission" date="2019-07" db="EMBL/GenBank/DDBJ databases">
        <title>Whole genome shotgun sequence of Acetobacter cibinongensis NBRC 16605.</title>
        <authorList>
            <person name="Hosoyama A."/>
            <person name="Uohara A."/>
            <person name="Ohji S."/>
            <person name="Ichikawa N."/>
        </authorList>
    </citation>
    <scope>NUCLEOTIDE SEQUENCE [LARGE SCALE GENOMIC DNA]</scope>
    <source>
        <strain evidence="2 4">NBRC 16605</strain>
    </source>
</reference>
<comment type="caution">
    <text evidence="1">The sequence shown here is derived from an EMBL/GenBank/DDBJ whole genome shotgun (WGS) entry which is preliminary data.</text>
</comment>
<dbReference type="EMBL" id="BAMV01000001">
    <property type="protein sequence ID" value="GAN59073.1"/>
    <property type="molecule type" value="Genomic_DNA"/>
</dbReference>
<accession>A0A6N3SQ75</accession>
<dbReference type="AlphaFoldDB" id="A0A0D6N0H8"/>
<dbReference type="Gene3D" id="1.20.910.10">
    <property type="entry name" value="Heme oxygenase-like"/>
    <property type="match status" value="1"/>
</dbReference>
<dbReference type="GO" id="GO:0006788">
    <property type="term" value="P:heme oxidation"/>
    <property type="evidence" value="ECO:0007669"/>
    <property type="project" value="InterPro"/>
</dbReference>
<proteinExistence type="predicted"/>